<protein>
    <submittedName>
        <fullName evidence="2">Uncharacterized protein</fullName>
    </submittedName>
</protein>
<name>A0A6S7FZ58_PARCT</name>
<evidence type="ECO:0000313" key="3">
    <source>
        <dbReference type="Proteomes" id="UP001152795"/>
    </source>
</evidence>
<sequence>KLTNTTHHDRTSLLEEDKRNKGKDVTVLINMESVHRGSSDAHVSQIAGN</sequence>
<feature type="non-terminal residue" evidence="2">
    <location>
        <position position="49"/>
    </location>
</feature>
<evidence type="ECO:0000256" key="1">
    <source>
        <dbReference type="SAM" id="MobiDB-lite"/>
    </source>
</evidence>
<gene>
    <name evidence="2" type="ORF">PACLA_8A039844</name>
</gene>
<proteinExistence type="predicted"/>
<evidence type="ECO:0000313" key="2">
    <source>
        <dbReference type="EMBL" id="CAB3982937.1"/>
    </source>
</evidence>
<comment type="caution">
    <text evidence="2">The sequence shown here is derived from an EMBL/GenBank/DDBJ whole genome shotgun (WGS) entry which is preliminary data.</text>
</comment>
<feature type="region of interest" description="Disordered" evidence="1">
    <location>
        <begin position="1"/>
        <end position="22"/>
    </location>
</feature>
<keyword evidence="3" id="KW-1185">Reference proteome</keyword>
<dbReference type="AlphaFoldDB" id="A0A6S7FZ58"/>
<dbReference type="Proteomes" id="UP001152795">
    <property type="component" value="Unassembled WGS sequence"/>
</dbReference>
<organism evidence="2 3">
    <name type="scientific">Paramuricea clavata</name>
    <name type="common">Red gorgonian</name>
    <name type="synonym">Violescent sea-whip</name>
    <dbReference type="NCBI Taxonomy" id="317549"/>
    <lineage>
        <taxon>Eukaryota</taxon>
        <taxon>Metazoa</taxon>
        <taxon>Cnidaria</taxon>
        <taxon>Anthozoa</taxon>
        <taxon>Octocorallia</taxon>
        <taxon>Malacalcyonacea</taxon>
        <taxon>Plexauridae</taxon>
        <taxon>Paramuricea</taxon>
    </lineage>
</organism>
<reference evidence="2" key="1">
    <citation type="submission" date="2020-04" db="EMBL/GenBank/DDBJ databases">
        <authorList>
            <person name="Alioto T."/>
            <person name="Alioto T."/>
            <person name="Gomez Garrido J."/>
        </authorList>
    </citation>
    <scope>NUCLEOTIDE SEQUENCE</scope>
    <source>
        <strain evidence="2">A484AB</strain>
    </source>
</reference>
<accession>A0A6S7FZ58</accession>
<dbReference type="EMBL" id="CACRXK020000556">
    <property type="protein sequence ID" value="CAB3982937.1"/>
    <property type="molecule type" value="Genomic_DNA"/>
</dbReference>